<evidence type="ECO:0000259" key="2">
    <source>
        <dbReference type="Pfam" id="PF00534"/>
    </source>
</evidence>
<dbReference type="Pfam" id="PF00534">
    <property type="entry name" value="Glycos_transf_1"/>
    <property type="match status" value="1"/>
</dbReference>
<feature type="domain" description="Glycosyl transferase family 1" evidence="2">
    <location>
        <begin position="188"/>
        <end position="340"/>
    </location>
</feature>
<reference evidence="3" key="1">
    <citation type="submission" date="2020-02" db="EMBL/GenBank/DDBJ databases">
        <authorList>
            <person name="Meier V. D."/>
        </authorList>
    </citation>
    <scope>NUCLEOTIDE SEQUENCE</scope>
    <source>
        <strain evidence="3">AVDCRST_MAG13</strain>
    </source>
</reference>
<dbReference type="EMBL" id="CADCVO010000041">
    <property type="protein sequence ID" value="CAA9468667.1"/>
    <property type="molecule type" value="Genomic_DNA"/>
</dbReference>
<proteinExistence type="predicted"/>
<dbReference type="PANTHER" id="PTHR46401">
    <property type="entry name" value="GLYCOSYLTRANSFERASE WBBK-RELATED"/>
    <property type="match status" value="1"/>
</dbReference>
<gene>
    <name evidence="3" type="ORF">AVDCRST_MAG13-273</name>
</gene>
<dbReference type="Gene3D" id="3.40.50.2000">
    <property type="entry name" value="Glycogen Phosphorylase B"/>
    <property type="match status" value="2"/>
</dbReference>
<dbReference type="PANTHER" id="PTHR46401:SF2">
    <property type="entry name" value="GLYCOSYLTRANSFERASE WBBK-RELATED"/>
    <property type="match status" value="1"/>
</dbReference>
<dbReference type="GO" id="GO:0009103">
    <property type="term" value="P:lipopolysaccharide biosynthetic process"/>
    <property type="evidence" value="ECO:0007669"/>
    <property type="project" value="TreeGrafter"/>
</dbReference>
<evidence type="ECO:0000256" key="1">
    <source>
        <dbReference type="ARBA" id="ARBA00022679"/>
    </source>
</evidence>
<accession>A0A6J4RAC0</accession>
<dbReference type="InterPro" id="IPR001296">
    <property type="entry name" value="Glyco_trans_1"/>
</dbReference>
<protein>
    <recommendedName>
        <fullName evidence="2">Glycosyl transferase family 1 domain-containing protein</fullName>
    </recommendedName>
</protein>
<name>A0A6J4RAC0_9ACTN</name>
<evidence type="ECO:0000313" key="3">
    <source>
        <dbReference type="EMBL" id="CAA9468667.1"/>
    </source>
</evidence>
<dbReference type="GO" id="GO:0016757">
    <property type="term" value="F:glycosyltransferase activity"/>
    <property type="evidence" value="ECO:0007669"/>
    <property type="project" value="InterPro"/>
</dbReference>
<dbReference type="CDD" id="cd03809">
    <property type="entry name" value="GT4_MtfB-like"/>
    <property type="match status" value="1"/>
</dbReference>
<dbReference type="FunFam" id="3.40.50.2000:FF:000119">
    <property type="entry name" value="Glycosyl transferase group 1"/>
    <property type="match status" value="1"/>
</dbReference>
<dbReference type="AlphaFoldDB" id="A0A6J4RAC0"/>
<dbReference type="SUPFAM" id="SSF53756">
    <property type="entry name" value="UDP-Glycosyltransferase/glycogen phosphorylase"/>
    <property type="match status" value="1"/>
</dbReference>
<organism evidence="3">
    <name type="scientific">uncultured Solirubrobacteraceae bacterium</name>
    <dbReference type="NCBI Taxonomy" id="1162706"/>
    <lineage>
        <taxon>Bacteria</taxon>
        <taxon>Bacillati</taxon>
        <taxon>Actinomycetota</taxon>
        <taxon>Thermoleophilia</taxon>
        <taxon>Solirubrobacterales</taxon>
        <taxon>Solirubrobacteraceae</taxon>
        <taxon>environmental samples</taxon>
    </lineage>
</organism>
<keyword evidence="1" id="KW-0808">Transferase</keyword>
<sequence length="364" mass="38750">MALTIGIDARAAQEERGGRGTLVRELLRALAASDTPHRFRLLAREPWDGAPRDPRLTWALTDLPDPAWNLAAAVRASAACDVLLSTNSYLTAWATTIPTVVVVCDMVAFHPELLPQRRAALIERATLPLAVRRARTLAAISQATADDLVALQPAAAGKTVVTELAADPRFATGGAPDAEVLARHGLTGRSYVLGVGTLEPRKNLPRLIEAFAALPERLRARHELVLVGALGWDTDETLQAVERHRGLVRTLGHVPGDDLPALYRGAAVFAYPSLYEGFGLPVLEAMTAGAPVLTSGVSSLPEVGGDAALYVDPRDVRSIRDGLVDLLDDPPRRAALSAAAVARATRFSWARYAAQTVAACELVA</sequence>